<proteinExistence type="predicted"/>
<evidence type="ECO:0000313" key="2">
    <source>
        <dbReference type="Proteomes" id="UP000094622"/>
    </source>
</evidence>
<reference evidence="1 2" key="1">
    <citation type="submission" date="2016-07" db="EMBL/GenBank/DDBJ databases">
        <title>Draft Genome Sequence of Methylobrevis pamukkalensis PK2.</title>
        <authorList>
            <person name="Vasilenko O.V."/>
            <person name="Doronina N.V."/>
            <person name="Shmareva M.N."/>
            <person name="Tarlachkov S.V."/>
            <person name="Mustakhimov I."/>
            <person name="Trotsenko Y.A."/>
        </authorList>
    </citation>
    <scope>NUCLEOTIDE SEQUENCE [LARGE SCALE GENOMIC DNA]</scope>
    <source>
        <strain evidence="1 2">PK2</strain>
    </source>
</reference>
<dbReference type="PANTHER" id="PTHR42782:SF4">
    <property type="entry name" value="DUF455 DOMAIN-CONTAINING PROTEIN"/>
    <property type="match status" value="1"/>
</dbReference>
<accession>A0A1E3H2L6</accession>
<protein>
    <submittedName>
        <fullName evidence="1">Uncharacterized protein</fullName>
    </submittedName>
</protein>
<dbReference type="Proteomes" id="UP000094622">
    <property type="component" value="Unassembled WGS sequence"/>
</dbReference>
<dbReference type="PATRIC" id="fig|1439726.3.peg.3058"/>
<organism evidence="1 2">
    <name type="scientific">Methylobrevis pamukkalensis</name>
    <dbReference type="NCBI Taxonomy" id="1439726"/>
    <lineage>
        <taxon>Bacteria</taxon>
        <taxon>Pseudomonadati</taxon>
        <taxon>Pseudomonadota</taxon>
        <taxon>Alphaproteobacteria</taxon>
        <taxon>Hyphomicrobiales</taxon>
        <taxon>Pleomorphomonadaceae</taxon>
        <taxon>Methylobrevis</taxon>
    </lineage>
</organism>
<dbReference type="EMBL" id="MCRJ01000074">
    <property type="protein sequence ID" value="ODN69781.1"/>
    <property type="molecule type" value="Genomic_DNA"/>
</dbReference>
<evidence type="ECO:0000313" key="1">
    <source>
        <dbReference type="EMBL" id="ODN69781.1"/>
    </source>
</evidence>
<dbReference type="AlphaFoldDB" id="A0A1E3H2L6"/>
<sequence length="139" mass="15627">MDATIRAERDSLRERARLVVATADLAEKVDLAYRTARDWFGRRLDRGTGTIGPALAERPGRPEHPILLPPREMKRRSAVGLQGRIALLHSLAHIELNAVDLTWDLVARFVDQAMPRSFFDDWVQVASRRPSISRCSTAG</sequence>
<comment type="caution">
    <text evidence="1">The sequence shown here is derived from an EMBL/GenBank/DDBJ whole genome shotgun (WGS) entry which is preliminary data.</text>
</comment>
<dbReference type="Pfam" id="PF04305">
    <property type="entry name" value="DUF455"/>
    <property type="match status" value="1"/>
</dbReference>
<gene>
    <name evidence="1" type="ORF">A6302_02903</name>
</gene>
<name>A0A1E3H2L6_9HYPH</name>
<keyword evidence="2" id="KW-1185">Reference proteome</keyword>
<dbReference type="PANTHER" id="PTHR42782">
    <property type="entry name" value="SI:CH73-314G15.3"/>
    <property type="match status" value="1"/>
</dbReference>
<dbReference type="InterPro" id="IPR007402">
    <property type="entry name" value="DUF455"/>
</dbReference>